<proteinExistence type="predicted"/>
<dbReference type="InterPro" id="IPR009875">
    <property type="entry name" value="PilZ_domain"/>
</dbReference>
<dbReference type="AlphaFoldDB" id="A0A3B0XYI2"/>
<accession>A0A3B0XYI2</accession>
<reference evidence="2" key="1">
    <citation type="submission" date="2018-06" db="EMBL/GenBank/DDBJ databases">
        <authorList>
            <person name="Zhirakovskaya E."/>
        </authorList>
    </citation>
    <scope>NUCLEOTIDE SEQUENCE</scope>
</reference>
<dbReference type="EMBL" id="UOFG01000141">
    <property type="protein sequence ID" value="VAW61236.1"/>
    <property type="molecule type" value="Genomic_DNA"/>
</dbReference>
<sequence>MQQRETRTPVANSTVVLKRNANTAEQCEYQIINISRGGLCFESHDNYELNEVVQVSVVIDKQTMHSASGRVCYRTQTTDRNTTCYGLSFLDCFIDADLIRRRNKEAGPVITA</sequence>
<organism evidence="2">
    <name type="scientific">hydrothermal vent metagenome</name>
    <dbReference type="NCBI Taxonomy" id="652676"/>
    <lineage>
        <taxon>unclassified sequences</taxon>
        <taxon>metagenomes</taxon>
        <taxon>ecological metagenomes</taxon>
    </lineage>
</organism>
<gene>
    <name evidence="2" type="ORF">MNBD_GAMMA11-1810</name>
</gene>
<evidence type="ECO:0000259" key="1">
    <source>
        <dbReference type="Pfam" id="PF07238"/>
    </source>
</evidence>
<evidence type="ECO:0000313" key="2">
    <source>
        <dbReference type="EMBL" id="VAW61236.1"/>
    </source>
</evidence>
<name>A0A3B0XYI2_9ZZZZ</name>
<feature type="domain" description="PilZ" evidence="1">
    <location>
        <begin position="5"/>
        <end position="91"/>
    </location>
</feature>
<dbReference type="GO" id="GO:0035438">
    <property type="term" value="F:cyclic-di-GMP binding"/>
    <property type="evidence" value="ECO:0007669"/>
    <property type="project" value="InterPro"/>
</dbReference>
<protein>
    <recommendedName>
        <fullName evidence="1">PilZ domain-containing protein</fullName>
    </recommendedName>
</protein>
<dbReference type="Pfam" id="PF07238">
    <property type="entry name" value="PilZ"/>
    <property type="match status" value="1"/>
</dbReference>
<dbReference type="Gene3D" id="2.40.10.220">
    <property type="entry name" value="predicted glycosyltransferase like domains"/>
    <property type="match status" value="1"/>
</dbReference>